<dbReference type="RefSeq" id="WP_164555158.1">
    <property type="nucleotide sequence ID" value="NZ_UZWE01000024.1"/>
</dbReference>
<proteinExistence type="predicted"/>
<protein>
    <submittedName>
        <fullName evidence="2">Uncharacterized protein</fullName>
    </submittedName>
</protein>
<evidence type="ECO:0000256" key="1">
    <source>
        <dbReference type="SAM" id="Phobius"/>
    </source>
</evidence>
<reference evidence="2 3" key="1">
    <citation type="submission" date="2018-12" db="EMBL/GenBank/DDBJ databases">
        <authorList>
            <person name="Criscuolo A."/>
        </authorList>
    </citation>
    <scope>NUCLEOTIDE SEQUENCE [LARGE SCALE GENOMIC DNA]</scope>
    <source>
        <strain evidence="2">ACIP1116241</strain>
    </source>
</reference>
<dbReference type="EMBL" id="UZWE01000024">
    <property type="protein sequence ID" value="VDS07920.1"/>
    <property type="molecule type" value="Genomic_DNA"/>
</dbReference>
<gene>
    <name evidence="2" type="ORF">PARHAE_01100</name>
</gene>
<feature type="transmembrane region" description="Helical" evidence="1">
    <location>
        <begin position="20"/>
        <end position="51"/>
    </location>
</feature>
<dbReference type="AlphaFoldDB" id="A0A447IKE7"/>
<evidence type="ECO:0000313" key="3">
    <source>
        <dbReference type="Proteomes" id="UP000270743"/>
    </source>
</evidence>
<organism evidence="2 3">
    <name type="scientific">Paracoccus haematequi</name>
    <dbReference type="NCBI Taxonomy" id="2491866"/>
    <lineage>
        <taxon>Bacteria</taxon>
        <taxon>Pseudomonadati</taxon>
        <taxon>Pseudomonadota</taxon>
        <taxon>Alphaproteobacteria</taxon>
        <taxon>Rhodobacterales</taxon>
        <taxon>Paracoccaceae</taxon>
        <taxon>Paracoccus</taxon>
    </lineage>
</organism>
<dbReference type="Proteomes" id="UP000270743">
    <property type="component" value="Unassembled WGS sequence"/>
</dbReference>
<keyword evidence="1" id="KW-0812">Transmembrane</keyword>
<evidence type="ECO:0000313" key="2">
    <source>
        <dbReference type="EMBL" id="VDS07920.1"/>
    </source>
</evidence>
<accession>A0A447IKE7</accession>
<keyword evidence="1" id="KW-1133">Transmembrane helix</keyword>
<sequence>MLLREANRLRAGVSMFADRLPCLIWGGLGLWIVAFWVLAGIGAATVLGWVLG</sequence>
<name>A0A447IKE7_9RHOB</name>
<keyword evidence="3" id="KW-1185">Reference proteome</keyword>
<keyword evidence="1" id="KW-0472">Membrane</keyword>